<gene>
    <name evidence="8" type="ORF">AFUS01_LOCUS31695</name>
</gene>
<evidence type="ECO:0000256" key="3">
    <source>
        <dbReference type="ARBA" id="ARBA00022771"/>
    </source>
</evidence>
<dbReference type="EMBL" id="CAJVCH010507432">
    <property type="protein sequence ID" value="CAG7821352.1"/>
    <property type="molecule type" value="Genomic_DNA"/>
</dbReference>
<evidence type="ECO:0000256" key="6">
    <source>
        <dbReference type="SAM" id="MobiDB-lite"/>
    </source>
</evidence>
<proteinExistence type="predicted"/>
<evidence type="ECO:0000256" key="5">
    <source>
        <dbReference type="PROSITE-ProRule" id="PRU00042"/>
    </source>
</evidence>
<feature type="compositionally biased region" description="Basic and acidic residues" evidence="6">
    <location>
        <begin position="196"/>
        <end position="206"/>
    </location>
</feature>
<dbReference type="OrthoDB" id="10015593at2759"/>
<accession>A0A8J2PF68</accession>
<dbReference type="InterPro" id="IPR013087">
    <property type="entry name" value="Znf_C2H2_type"/>
</dbReference>
<evidence type="ECO:0000256" key="2">
    <source>
        <dbReference type="ARBA" id="ARBA00022737"/>
    </source>
</evidence>
<comment type="caution">
    <text evidence="8">The sequence shown here is derived from an EMBL/GenBank/DDBJ whole genome shotgun (WGS) entry which is preliminary data.</text>
</comment>
<evidence type="ECO:0000259" key="7">
    <source>
        <dbReference type="PROSITE" id="PS50157"/>
    </source>
</evidence>
<evidence type="ECO:0000256" key="4">
    <source>
        <dbReference type="ARBA" id="ARBA00022833"/>
    </source>
</evidence>
<dbReference type="Proteomes" id="UP000708208">
    <property type="component" value="Unassembled WGS sequence"/>
</dbReference>
<keyword evidence="9" id="KW-1185">Reference proteome</keyword>
<dbReference type="AlphaFoldDB" id="A0A8J2PF68"/>
<reference evidence="8" key="1">
    <citation type="submission" date="2021-06" db="EMBL/GenBank/DDBJ databases">
        <authorList>
            <person name="Hodson N. C."/>
            <person name="Mongue J. A."/>
            <person name="Jaron S. K."/>
        </authorList>
    </citation>
    <scope>NUCLEOTIDE SEQUENCE</scope>
</reference>
<dbReference type="PROSITE" id="PS50157">
    <property type="entry name" value="ZINC_FINGER_C2H2_2"/>
    <property type="match status" value="1"/>
</dbReference>
<dbReference type="GO" id="GO:0008270">
    <property type="term" value="F:zinc ion binding"/>
    <property type="evidence" value="ECO:0007669"/>
    <property type="project" value="UniProtKB-KW"/>
</dbReference>
<evidence type="ECO:0000313" key="8">
    <source>
        <dbReference type="EMBL" id="CAG7821352.1"/>
    </source>
</evidence>
<keyword evidence="3 5" id="KW-0863">Zinc-finger</keyword>
<keyword evidence="4" id="KW-0862">Zinc</keyword>
<feature type="region of interest" description="Disordered" evidence="6">
    <location>
        <begin position="167"/>
        <end position="206"/>
    </location>
</feature>
<dbReference type="PANTHER" id="PTHR24379">
    <property type="entry name" value="KRAB AND ZINC FINGER DOMAIN-CONTAINING"/>
    <property type="match status" value="1"/>
</dbReference>
<feature type="domain" description="C2H2-type" evidence="7">
    <location>
        <begin position="28"/>
        <end position="55"/>
    </location>
</feature>
<sequence>MGRNTECQQCQVGNLKIHDRIPHGEKYYRCGQCSSPDKKATESKKHVRTHNREMPFNCSYAAAQRYLLIRHERTHTNVKTNKCRVLSYTIFQRFCLINHHNIQSGERPFTCELSSDKNVSDLQHHDPERSTLLIQNQAESEDNPLKCIISSKLFTKAQVFNKHLKSRDLDSGGKVSKRKSDLPDLAVSEKNAYRPGDLRGSFHDRE</sequence>
<keyword evidence="1" id="KW-0479">Metal-binding</keyword>
<organism evidence="8 9">
    <name type="scientific">Allacma fusca</name>
    <dbReference type="NCBI Taxonomy" id="39272"/>
    <lineage>
        <taxon>Eukaryota</taxon>
        <taxon>Metazoa</taxon>
        <taxon>Ecdysozoa</taxon>
        <taxon>Arthropoda</taxon>
        <taxon>Hexapoda</taxon>
        <taxon>Collembola</taxon>
        <taxon>Symphypleona</taxon>
        <taxon>Sminthuridae</taxon>
        <taxon>Allacma</taxon>
    </lineage>
</organism>
<name>A0A8J2PF68_9HEXA</name>
<dbReference type="PANTHER" id="PTHR24379:SF123">
    <property type="entry name" value="ZINC FINGER AND BTB DOMAIN CONTAINING 17"/>
    <property type="match status" value="1"/>
</dbReference>
<protein>
    <recommendedName>
        <fullName evidence="7">C2H2-type domain-containing protein</fullName>
    </recommendedName>
</protein>
<evidence type="ECO:0000256" key="1">
    <source>
        <dbReference type="ARBA" id="ARBA00022723"/>
    </source>
</evidence>
<keyword evidence="2" id="KW-0677">Repeat</keyword>
<evidence type="ECO:0000313" key="9">
    <source>
        <dbReference type="Proteomes" id="UP000708208"/>
    </source>
</evidence>